<accession>A0ABU8S804</accession>
<dbReference type="SMART" id="SM00421">
    <property type="entry name" value="HTH_LUXR"/>
    <property type="match status" value="1"/>
</dbReference>
<keyword evidence="3" id="KW-1185">Reference proteome</keyword>
<proteinExistence type="predicted"/>
<sequence length="336" mass="36441">MTITPTDESNLLLPLFEGIFEQPLWETFLRRLAQRTGAQRVRLTVINSAAPEQMPLRRRVLADRLAQRDDPGEPDPIDARVYAALRPNRVYAIDELRELDPNATEVGDARLIRVAGRGDLNAWIVLLHEREVFSAADSALLTALAPAVATALSIFAKLGGMRLRLEAAEGTLALLGVEQEILDRSGKALGEEARAGNFIPSQSPTLAEACLALADAETGERRLVYADGRDLLLRPTGRSRADLPHPAAAVAMSRAKRREPAESGAQVLARRYGLSPREAALAEAISRGVPLIEAGQALRLTPETTRNYSKRIYAKTATSGQADLVRLVLEGLAPLA</sequence>
<dbReference type="InterPro" id="IPR016032">
    <property type="entry name" value="Sig_transdc_resp-reg_C-effctor"/>
</dbReference>
<dbReference type="EMBL" id="JBBHJY010000003">
    <property type="protein sequence ID" value="MEJ6010012.1"/>
    <property type="molecule type" value="Genomic_DNA"/>
</dbReference>
<feature type="domain" description="HTH luxR-type" evidence="1">
    <location>
        <begin position="271"/>
        <end position="328"/>
    </location>
</feature>
<protein>
    <submittedName>
        <fullName evidence="2">LuxR family transcriptional regulator</fullName>
    </submittedName>
</protein>
<reference evidence="2 3" key="1">
    <citation type="submission" date="2024-03" db="EMBL/GenBank/DDBJ databases">
        <authorList>
            <person name="Jo J.-H."/>
        </authorList>
    </citation>
    <scope>NUCLEOTIDE SEQUENCE [LARGE SCALE GENOMIC DNA]</scope>
    <source>
        <strain evidence="2 3">AS3R-12</strain>
    </source>
</reference>
<evidence type="ECO:0000313" key="2">
    <source>
        <dbReference type="EMBL" id="MEJ6010012.1"/>
    </source>
</evidence>
<gene>
    <name evidence="2" type="ORF">WG900_08765</name>
</gene>
<dbReference type="InterPro" id="IPR036388">
    <property type="entry name" value="WH-like_DNA-bd_sf"/>
</dbReference>
<organism evidence="2 3">
    <name type="scientific">Novosphingobium aquae</name>
    <dbReference type="NCBI Taxonomy" id="3133435"/>
    <lineage>
        <taxon>Bacteria</taxon>
        <taxon>Pseudomonadati</taxon>
        <taxon>Pseudomonadota</taxon>
        <taxon>Alphaproteobacteria</taxon>
        <taxon>Sphingomonadales</taxon>
        <taxon>Sphingomonadaceae</taxon>
        <taxon>Novosphingobium</taxon>
    </lineage>
</organism>
<dbReference type="SUPFAM" id="SSF46894">
    <property type="entry name" value="C-terminal effector domain of the bipartite response regulators"/>
    <property type="match status" value="1"/>
</dbReference>
<evidence type="ECO:0000259" key="1">
    <source>
        <dbReference type="SMART" id="SM00421"/>
    </source>
</evidence>
<dbReference type="InterPro" id="IPR000792">
    <property type="entry name" value="Tscrpt_reg_LuxR_C"/>
</dbReference>
<dbReference type="RefSeq" id="WP_339966386.1">
    <property type="nucleotide sequence ID" value="NZ_JBBHJY010000003.1"/>
</dbReference>
<dbReference type="Gene3D" id="1.10.10.10">
    <property type="entry name" value="Winged helix-like DNA-binding domain superfamily/Winged helix DNA-binding domain"/>
    <property type="match status" value="1"/>
</dbReference>
<comment type="caution">
    <text evidence="2">The sequence shown here is derived from an EMBL/GenBank/DDBJ whole genome shotgun (WGS) entry which is preliminary data.</text>
</comment>
<dbReference type="Proteomes" id="UP001379235">
    <property type="component" value="Unassembled WGS sequence"/>
</dbReference>
<evidence type="ECO:0000313" key="3">
    <source>
        <dbReference type="Proteomes" id="UP001379235"/>
    </source>
</evidence>
<name>A0ABU8S804_9SPHN</name>